<evidence type="ECO:0000313" key="4">
    <source>
        <dbReference type="Proteomes" id="UP001139286"/>
    </source>
</evidence>
<protein>
    <submittedName>
        <fullName evidence="3">BACON domain-containing protein</fullName>
    </submittedName>
</protein>
<comment type="caution">
    <text evidence="3">The sequence shown here is derived from an EMBL/GenBank/DDBJ whole genome shotgun (WGS) entry which is preliminary data.</text>
</comment>
<name>A0A9X1L6C5_9FLAO</name>
<keyword evidence="4" id="KW-1185">Reference proteome</keyword>
<dbReference type="Pfam" id="PF13004">
    <property type="entry name" value="BACON"/>
    <property type="match status" value="1"/>
</dbReference>
<dbReference type="EMBL" id="JAJAPX010000002">
    <property type="protein sequence ID" value="MCB4807606.1"/>
    <property type="molecule type" value="Genomic_DNA"/>
</dbReference>
<keyword evidence="1" id="KW-0732">Signal</keyword>
<proteinExistence type="predicted"/>
<feature type="domain" description="BACON" evidence="2">
    <location>
        <begin position="68"/>
        <end position="127"/>
    </location>
</feature>
<evidence type="ECO:0000256" key="1">
    <source>
        <dbReference type="SAM" id="SignalP"/>
    </source>
</evidence>
<accession>A0A9X1L6C5</accession>
<evidence type="ECO:0000313" key="3">
    <source>
        <dbReference type="EMBL" id="MCB4807606.1"/>
    </source>
</evidence>
<dbReference type="RefSeq" id="WP_226695064.1">
    <property type="nucleotide sequence ID" value="NZ_JAJAPX010000002.1"/>
</dbReference>
<dbReference type="CDD" id="cd14948">
    <property type="entry name" value="BACON"/>
    <property type="match status" value="2"/>
</dbReference>
<dbReference type="InterPro" id="IPR024361">
    <property type="entry name" value="BACON"/>
</dbReference>
<feature type="signal peptide" evidence="1">
    <location>
        <begin position="1"/>
        <end position="30"/>
    </location>
</feature>
<organism evidence="3 4">
    <name type="scientific">Neotamlana sargassicola</name>
    <dbReference type="NCBI Taxonomy" id="2883125"/>
    <lineage>
        <taxon>Bacteria</taxon>
        <taxon>Pseudomonadati</taxon>
        <taxon>Bacteroidota</taxon>
        <taxon>Flavobacteriia</taxon>
        <taxon>Flavobacteriales</taxon>
        <taxon>Flavobacteriaceae</taxon>
        <taxon>Neotamlana</taxon>
    </lineage>
</organism>
<dbReference type="PROSITE" id="PS51257">
    <property type="entry name" value="PROKAR_LIPOPROTEIN"/>
    <property type="match status" value="1"/>
</dbReference>
<reference evidence="3" key="1">
    <citation type="submission" date="2021-10" db="EMBL/GenBank/DDBJ databases">
        <title>Tamlana sargassums sp. nov., and Tamlana laminarinivorans sp. nov., two new bacteria isolated from the brown alga.</title>
        <authorList>
            <person name="Li J."/>
        </authorList>
    </citation>
    <scope>NUCLEOTIDE SEQUENCE</scope>
    <source>
        <strain evidence="3">62-3</strain>
    </source>
</reference>
<evidence type="ECO:0000259" key="2">
    <source>
        <dbReference type="Pfam" id="PF13004"/>
    </source>
</evidence>
<dbReference type="InterPro" id="IPR013783">
    <property type="entry name" value="Ig-like_fold"/>
</dbReference>
<dbReference type="Gene3D" id="2.60.40.10">
    <property type="entry name" value="Immunoglobulins"/>
    <property type="match status" value="2"/>
</dbReference>
<sequence length="407" mass="45112">MNTIFKIYATKMLRLFTILSVLFLAFSCNEDEDIASEPYFTIEENPTGLVADINGLTQSYVVRSNGSWEVVAQSEGDWVKAFPNKGDDDGIFKFIIEENNTFDARVMNFAFIVNGKEQPALFRVEQEANIPFITIQNAEEGISFTSAGADFQINLSTNVDWTYQITNGDWISEIETTETAIKLSAEKNIGTERTAILTVSSEDHPSLSKSINITQLDGSIVLEEHFDWLTYGSTIFYTTSGEKRMDSWIDEELERGWTSTPNTNSSNQQVVYARTGFVKLGKTGYGGDLISPKFLSLDEETNVKVTFKAVPYQTKAGTQDDNILNIGVVGPGTTSVDAFTISNWPNYDTDPDCTAIWEDAASTYTFTITGATNQTQLRLLGGDFALVGVGKGKNRIFLDDIKVEIIP</sequence>
<dbReference type="AlphaFoldDB" id="A0A9X1L6C5"/>
<gene>
    <name evidence="3" type="ORF">LG651_05040</name>
</gene>
<feature type="chain" id="PRO_5040871790" evidence="1">
    <location>
        <begin position="31"/>
        <end position="407"/>
    </location>
</feature>
<dbReference type="Proteomes" id="UP001139286">
    <property type="component" value="Unassembled WGS sequence"/>
</dbReference>